<reference evidence="1" key="1">
    <citation type="submission" date="2019-10" db="EMBL/GenBank/DDBJ databases">
        <authorList>
            <person name="Zhang R."/>
            <person name="Pan Y."/>
            <person name="Wang J."/>
            <person name="Ma R."/>
            <person name="Yu S."/>
        </authorList>
    </citation>
    <scope>NUCLEOTIDE SEQUENCE</scope>
    <source>
        <strain evidence="1">LA-IB0</strain>
        <tissue evidence="1">Leaf</tissue>
    </source>
</reference>
<proteinExistence type="predicted"/>
<dbReference type="SUPFAM" id="SSF52047">
    <property type="entry name" value="RNI-like"/>
    <property type="match status" value="1"/>
</dbReference>
<sequence>MKQAFDWKRRPYRSVTLDISSTELDDIPDEIGHLTRLKHIKLSFYGPDSVREYHSLSPQLISHDIISKLEELQGLSIVIHPQDRRWKEIVEEVTKDVATLKMLSYLEFYFPEVESFQCFIRTSPSWNEHILRKFRFIVGHDVKRIIHPSTRGNNQRLDNNAITLPRLRKLELRWLPRLVSLGNGLYVSEENITTYNCPKLVLDSPPRERKVLKQRKFLGSCCCI</sequence>
<keyword evidence="2" id="KW-1185">Reference proteome</keyword>
<dbReference type="EMBL" id="WHWC01000005">
    <property type="protein sequence ID" value="KAG8381921.1"/>
    <property type="molecule type" value="Genomic_DNA"/>
</dbReference>
<accession>A0AAV6XG12</accession>
<evidence type="ECO:0000313" key="1">
    <source>
        <dbReference type="EMBL" id="KAG8381921.1"/>
    </source>
</evidence>
<protein>
    <submittedName>
        <fullName evidence="1">Uncharacterized protein</fullName>
    </submittedName>
</protein>
<gene>
    <name evidence="1" type="ORF">BUALT_Bualt05G0023000</name>
</gene>
<dbReference type="AlphaFoldDB" id="A0AAV6XG12"/>
<evidence type="ECO:0000313" key="2">
    <source>
        <dbReference type="Proteomes" id="UP000826271"/>
    </source>
</evidence>
<dbReference type="Proteomes" id="UP000826271">
    <property type="component" value="Unassembled WGS sequence"/>
</dbReference>
<comment type="caution">
    <text evidence="1">The sequence shown here is derived from an EMBL/GenBank/DDBJ whole genome shotgun (WGS) entry which is preliminary data.</text>
</comment>
<organism evidence="1 2">
    <name type="scientific">Buddleja alternifolia</name>
    <dbReference type="NCBI Taxonomy" id="168488"/>
    <lineage>
        <taxon>Eukaryota</taxon>
        <taxon>Viridiplantae</taxon>
        <taxon>Streptophyta</taxon>
        <taxon>Embryophyta</taxon>
        <taxon>Tracheophyta</taxon>
        <taxon>Spermatophyta</taxon>
        <taxon>Magnoliopsida</taxon>
        <taxon>eudicotyledons</taxon>
        <taxon>Gunneridae</taxon>
        <taxon>Pentapetalae</taxon>
        <taxon>asterids</taxon>
        <taxon>lamiids</taxon>
        <taxon>Lamiales</taxon>
        <taxon>Scrophulariaceae</taxon>
        <taxon>Buddlejeae</taxon>
        <taxon>Buddleja</taxon>
    </lineage>
</organism>
<dbReference type="Gene3D" id="3.80.10.10">
    <property type="entry name" value="Ribonuclease Inhibitor"/>
    <property type="match status" value="1"/>
</dbReference>
<dbReference type="InterPro" id="IPR032675">
    <property type="entry name" value="LRR_dom_sf"/>
</dbReference>
<name>A0AAV6XG12_9LAMI</name>